<evidence type="ECO:0000313" key="1">
    <source>
        <dbReference type="EMBL" id="AEU36176.1"/>
    </source>
</evidence>
<dbReference type="Gene3D" id="2.40.10.270">
    <property type="entry name" value="Bacteriophage SPP1 head-tail adaptor protein"/>
    <property type="match status" value="1"/>
</dbReference>
<dbReference type="AlphaFoldDB" id="G8NR98"/>
<name>G8NR98_GRAMM</name>
<reference evidence="1 2" key="1">
    <citation type="submission" date="2011-11" db="EMBL/GenBank/DDBJ databases">
        <title>Complete sequence of Granulicella mallensis MP5ACTX8.</title>
        <authorList>
            <consortium name="US DOE Joint Genome Institute"/>
            <person name="Lucas S."/>
            <person name="Copeland A."/>
            <person name="Lapidus A."/>
            <person name="Cheng J.-F."/>
            <person name="Goodwin L."/>
            <person name="Pitluck S."/>
            <person name="Peters L."/>
            <person name="Lu M."/>
            <person name="Detter J.C."/>
            <person name="Han C."/>
            <person name="Tapia R."/>
            <person name="Land M."/>
            <person name="Hauser L."/>
            <person name="Kyrpides N."/>
            <person name="Ivanova N."/>
            <person name="Mikhailova N."/>
            <person name="Pagani I."/>
            <person name="Rawat S."/>
            <person name="Mannisto M."/>
            <person name="Haggblom M."/>
            <person name="Woyke T."/>
        </authorList>
    </citation>
    <scope>NUCLEOTIDE SEQUENCE [LARGE SCALE GENOMIC DNA]</scope>
    <source>
        <strain evidence="2">ATCC BAA-1857 / DSM 23137 / MP5ACTX8</strain>
    </source>
</reference>
<accession>G8NR98</accession>
<dbReference type="NCBIfam" id="TIGR01563">
    <property type="entry name" value="gp16_SPP1"/>
    <property type="match status" value="1"/>
</dbReference>
<dbReference type="EMBL" id="CP003130">
    <property type="protein sequence ID" value="AEU36176.1"/>
    <property type="molecule type" value="Genomic_DNA"/>
</dbReference>
<dbReference type="RefSeq" id="WP_014265055.1">
    <property type="nucleotide sequence ID" value="NC_016631.1"/>
</dbReference>
<organism evidence="1 2">
    <name type="scientific">Granulicella mallensis (strain ATCC BAA-1857 / DSM 23137 / MP5ACTX8)</name>
    <dbReference type="NCBI Taxonomy" id="682795"/>
    <lineage>
        <taxon>Bacteria</taxon>
        <taxon>Pseudomonadati</taxon>
        <taxon>Acidobacteriota</taxon>
        <taxon>Terriglobia</taxon>
        <taxon>Terriglobales</taxon>
        <taxon>Acidobacteriaceae</taxon>
        <taxon>Granulicella</taxon>
    </lineage>
</organism>
<evidence type="ECO:0000313" key="2">
    <source>
        <dbReference type="Proteomes" id="UP000007113"/>
    </source>
</evidence>
<dbReference type="OrthoDB" id="121836at2"/>
<keyword evidence="2" id="KW-1185">Reference proteome</keyword>
<dbReference type="KEGG" id="gma:AciX8_1840"/>
<sequence>MQAGNLKRPITVEVPGTTKDQYGQITATWDTLLQTWADIHTITSKEVYALGAGFNSQISHKITIRFQPAVTLAAGMRVVYLTRNFIIQAVSDPTEERRELDLLCLEQTK</sequence>
<dbReference type="InterPro" id="IPR008767">
    <property type="entry name" value="Phage_SPP1_head-tail_adaptor"/>
</dbReference>
<dbReference type="HOGENOM" id="CLU_147810_1_3_0"/>
<protein>
    <submittedName>
        <fullName evidence="1">Phage head-tail adaptor</fullName>
    </submittedName>
</protein>
<dbReference type="InterPro" id="IPR038666">
    <property type="entry name" value="SSP1_head-tail_sf"/>
</dbReference>
<proteinExistence type="predicted"/>
<dbReference type="Pfam" id="PF05521">
    <property type="entry name" value="Phage_HCP"/>
    <property type="match status" value="1"/>
</dbReference>
<gene>
    <name evidence="1" type="ordered locus">AciX8_1840</name>
</gene>
<dbReference type="eggNOG" id="COG5614">
    <property type="taxonomic scope" value="Bacteria"/>
</dbReference>
<dbReference type="STRING" id="682795.AciX8_1840"/>
<dbReference type="Proteomes" id="UP000007113">
    <property type="component" value="Chromosome"/>
</dbReference>